<dbReference type="Proteomes" id="UP000037696">
    <property type="component" value="Unassembled WGS sequence"/>
</dbReference>
<evidence type="ECO:0000313" key="1">
    <source>
        <dbReference type="EMBL" id="KOS36108.1"/>
    </source>
</evidence>
<name>A0A0M8NPI1_9EURO</name>
<keyword evidence="2" id="KW-1185">Reference proteome</keyword>
<proteinExistence type="predicted"/>
<dbReference type="EMBL" id="LHQQ01000816">
    <property type="protein sequence ID" value="KOS36108.1"/>
    <property type="molecule type" value="Genomic_DNA"/>
</dbReference>
<sequence>MTEETGGIK</sequence>
<gene>
    <name evidence="1" type="ORF">ACN38_g13196</name>
</gene>
<feature type="non-terminal residue" evidence="1">
    <location>
        <position position="9"/>
    </location>
</feature>
<reference evidence="1 2" key="1">
    <citation type="submission" date="2015-08" db="EMBL/GenBank/DDBJ databases">
        <title>Genome sequencing of Penicillium nordicum.</title>
        <authorList>
            <person name="Nguyen H.D."/>
            <person name="Seifert K.A."/>
        </authorList>
    </citation>
    <scope>NUCLEOTIDE SEQUENCE [LARGE SCALE GENOMIC DNA]</scope>
    <source>
        <strain evidence="1 2">DAOMC 185683</strain>
    </source>
</reference>
<protein>
    <submittedName>
        <fullName evidence="1">Uncharacterized protein</fullName>
    </submittedName>
</protein>
<accession>A0A0M8NPI1</accession>
<evidence type="ECO:0000313" key="2">
    <source>
        <dbReference type="Proteomes" id="UP000037696"/>
    </source>
</evidence>
<organism evidence="1 2">
    <name type="scientific">Penicillium nordicum</name>
    <dbReference type="NCBI Taxonomy" id="229535"/>
    <lineage>
        <taxon>Eukaryota</taxon>
        <taxon>Fungi</taxon>
        <taxon>Dikarya</taxon>
        <taxon>Ascomycota</taxon>
        <taxon>Pezizomycotina</taxon>
        <taxon>Eurotiomycetes</taxon>
        <taxon>Eurotiomycetidae</taxon>
        <taxon>Eurotiales</taxon>
        <taxon>Aspergillaceae</taxon>
        <taxon>Penicillium</taxon>
    </lineage>
</organism>
<comment type="caution">
    <text evidence="1">The sequence shown here is derived from an EMBL/GenBank/DDBJ whole genome shotgun (WGS) entry which is preliminary data.</text>
</comment>